<dbReference type="Proteomes" id="UP001267638">
    <property type="component" value="Unassembled WGS sequence"/>
</dbReference>
<dbReference type="EMBL" id="JAVDWV010000021">
    <property type="protein sequence ID" value="MDR7156816.1"/>
    <property type="molecule type" value="Genomic_DNA"/>
</dbReference>
<proteinExistence type="predicted"/>
<gene>
    <name evidence="2" type="ORF">J2W40_003662</name>
</gene>
<evidence type="ECO:0000256" key="1">
    <source>
        <dbReference type="SAM" id="MobiDB-lite"/>
    </source>
</evidence>
<evidence type="ECO:0000313" key="2">
    <source>
        <dbReference type="EMBL" id="MDR7156816.1"/>
    </source>
</evidence>
<comment type="caution">
    <text evidence="2">The sequence shown here is derived from an EMBL/GenBank/DDBJ whole genome shotgun (WGS) entry which is preliminary data.</text>
</comment>
<protein>
    <submittedName>
        <fullName evidence="2">Uncharacterized protein</fullName>
    </submittedName>
</protein>
<reference evidence="2 3" key="1">
    <citation type="submission" date="2023-07" db="EMBL/GenBank/DDBJ databases">
        <title>Sorghum-associated microbial communities from plants grown in Nebraska, USA.</title>
        <authorList>
            <person name="Schachtman D."/>
        </authorList>
    </citation>
    <scope>NUCLEOTIDE SEQUENCE [LARGE SCALE GENOMIC DNA]</scope>
    <source>
        <strain evidence="2 3">4256</strain>
    </source>
</reference>
<name>A0ABU1X5F8_SPHXE</name>
<accession>A0ABU1X5F8</accession>
<evidence type="ECO:0000313" key="3">
    <source>
        <dbReference type="Proteomes" id="UP001267638"/>
    </source>
</evidence>
<sequence>MGEPIEERTEDGGGDDDGIVQIAGYNDSVRQVAEA</sequence>
<keyword evidence="3" id="KW-1185">Reference proteome</keyword>
<organism evidence="2 3">
    <name type="scientific">Sphingobium xenophagum</name>
    <dbReference type="NCBI Taxonomy" id="121428"/>
    <lineage>
        <taxon>Bacteria</taxon>
        <taxon>Pseudomonadati</taxon>
        <taxon>Pseudomonadota</taxon>
        <taxon>Alphaproteobacteria</taxon>
        <taxon>Sphingomonadales</taxon>
        <taxon>Sphingomonadaceae</taxon>
        <taxon>Sphingobium</taxon>
    </lineage>
</organism>
<feature type="compositionally biased region" description="Basic and acidic residues" evidence="1">
    <location>
        <begin position="1"/>
        <end position="11"/>
    </location>
</feature>
<feature type="region of interest" description="Disordered" evidence="1">
    <location>
        <begin position="1"/>
        <end position="35"/>
    </location>
</feature>